<dbReference type="OrthoDB" id="2212459at2759"/>
<reference evidence="2" key="1">
    <citation type="submission" date="2020-12" db="EMBL/GenBank/DDBJ databases">
        <title>Metabolic potential, ecology and presence of endohyphal bacteria is reflected in genomic diversity of Mucoromycotina.</title>
        <authorList>
            <person name="Muszewska A."/>
            <person name="Okrasinska A."/>
            <person name="Steczkiewicz K."/>
            <person name="Drgas O."/>
            <person name="Orlowska M."/>
            <person name="Perlinska-Lenart U."/>
            <person name="Aleksandrzak-Piekarczyk T."/>
            <person name="Szatraj K."/>
            <person name="Zielenkiewicz U."/>
            <person name="Pilsyk S."/>
            <person name="Malc E."/>
            <person name="Mieczkowski P."/>
            <person name="Kruszewska J.S."/>
            <person name="Biernat P."/>
            <person name="Pawlowska J."/>
        </authorList>
    </citation>
    <scope>NUCLEOTIDE SEQUENCE</scope>
    <source>
        <strain evidence="2">WA0000017839</strain>
    </source>
</reference>
<dbReference type="AlphaFoldDB" id="A0A8H7UWA0"/>
<accession>A0A8H7UWA0</accession>
<keyword evidence="3" id="KW-1185">Reference proteome</keyword>
<comment type="caution">
    <text evidence="2">The sequence shown here is derived from an EMBL/GenBank/DDBJ whole genome shotgun (WGS) entry which is preliminary data.</text>
</comment>
<evidence type="ECO:0000313" key="3">
    <source>
        <dbReference type="Proteomes" id="UP000603453"/>
    </source>
</evidence>
<protein>
    <submittedName>
        <fullName evidence="2">Uncharacterized protein</fullName>
    </submittedName>
</protein>
<proteinExistence type="predicted"/>
<name>A0A8H7UWA0_9FUNG</name>
<gene>
    <name evidence="2" type="ORF">INT47_012906</name>
</gene>
<evidence type="ECO:0000256" key="1">
    <source>
        <dbReference type="SAM" id="MobiDB-lite"/>
    </source>
</evidence>
<dbReference type="EMBL" id="JAEPRD010000147">
    <property type="protein sequence ID" value="KAG2196402.1"/>
    <property type="molecule type" value="Genomic_DNA"/>
</dbReference>
<dbReference type="Proteomes" id="UP000603453">
    <property type="component" value="Unassembled WGS sequence"/>
</dbReference>
<sequence>MKETQNDSSDDDFQPPILGRKRRSRKNTPYIDSQKKFKGKGKAAEHEPDITSTIGIPDSIRNVVSDNLIDYSSGDFNESPPAMHTLRSRGGFKYGSEFTAAESSSSVSKRRPVASKRSPTPEVFITASESSTSVTARDSEKISCRI</sequence>
<organism evidence="2 3">
    <name type="scientific">Mucor saturninus</name>
    <dbReference type="NCBI Taxonomy" id="64648"/>
    <lineage>
        <taxon>Eukaryota</taxon>
        <taxon>Fungi</taxon>
        <taxon>Fungi incertae sedis</taxon>
        <taxon>Mucoromycota</taxon>
        <taxon>Mucoromycotina</taxon>
        <taxon>Mucoromycetes</taxon>
        <taxon>Mucorales</taxon>
        <taxon>Mucorineae</taxon>
        <taxon>Mucoraceae</taxon>
        <taxon>Mucor</taxon>
    </lineage>
</organism>
<feature type="region of interest" description="Disordered" evidence="1">
    <location>
        <begin position="1"/>
        <end position="54"/>
    </location>
</feature>
<feature type="region of interest" description="Disordered" evidence="1">
    <location>
        <begin position="99"/>
        <end position="121"/>
    </location>
</feature>
<evidence type="ECO:0000313" key="2">
    <source>
        <dbReference type="EMBL" id="KAG2196402.1"/>
    </source>
</evidence>